<keyword evidence="3" id="KW-0238">DNA-binding</keyword>
<dbReference type="CDD" id="cd12148">
    <property type="entry name" value="fungal_TF_MHR"/>
    <property type="match status" value="1"/>
</dbReference>
<keyword evidence="2" id="KW-0805">Transcription regulation</keyword>
<dbReference type="InterPro" id="IPR007219">
    <property type="entry name" value="XnlR_reg_dom"/>
</dbReference>
<dbReference type="AlphaFoldDB" id="A0A9P0W0A5"/>
<evidence type="ECO:0000256" key="5">
    <source>
        <dbReference type="ARBA" id="ARBA00023242"/>
    </source>
</evidence>
<keyword evidence="4" id="KW-0804">Transcription</keyword>
<gene>
    <name evidence="8" type="ORF">CLIB1423_41S00100</name>
</gene>
<dbReference type="Pfam" id="PF00172">
    <property type="entry name" value="Zn_clus"/>
    <property type="match status" value="1"/>
</dbReference>
<feature type="domain" description="Zn(2)-C6 fungal-type" evidence="7">
    <location>
        <begin position="44"/>
        <end position="75"/>
    </location>
</feature>
<dbReference type="GO" id="GO:0045944">
    <property type="term" value="P:positive regulation of transcription by RNA polymerase II"/>
    <property type="evidence" value="ECO:0007669"/>
    <property type="project" value="TreeGrafter"/>
</dbReference>
<name>A0A9P0W0A5_9ASCO</name>
<reference evidence="8" key="1">
    <citation type="submission" date="2022-03" db="EMBL/GenBank/DDBJ databases">
        <authorList>
            <person name="Legras J.-L."/>
            <person name="Devillers H."/>
            <person name="Grondin C."/>
        </authorList>
    </citation>
    <scope>NUCLEOTIDE SEQUENCE</scope>
    <source>
        <strain evidence="8">CLIB 1423</strain>
    </source>
</reference>
<dbReference type="PROSITE" id="PS50048">
    <property type="entry name" value="ZN2_CY6_FUNGAL_2"/>
    <property type="match status" value="1"/>
</dbReference>
<dbReference type="EMBL" id="CAKXYY010000041">
    <property type="protein sequence ID" value="CAH2355969.1"/>
    <property type="molecule type" value="Genomic_DNA"/>
</dbReference>
<proteinExistence type="predicted"/>
<accession>A0A9P0W0A5</accession>
<dbReference type="SMART" id="SM00066">
    <property type="entry name" value="GAL4"/>
    <property type="match status" value="1"/>
</dbReference>
<evidence type="ECO:0000256" key="1">
    <source>
        <dbReference type="ARBA" id="ARBA00022723"/>
    </source>
</evidence>
<dbReference type="PROSITE" id="PS00463">
    <property type="entry name" value="ZN2_CY6_FUNGAL_1"/>
    <property type="match status" value="1"/>
</dbReference>
<dbReference type="Pfam" id="PF04082">
    <property type="entry name" value="Fungal_trans"/>
    <property type="match status" value="1"/>
</dbReference>
<dbReference type="GO" id="GO:0008270">
    <property type="term" value="F:zinc ion binding"/>
    <property type="evidence" value="ECO:0007669"/>
    <property type="project" value="InterPro"/>
</dbReference>
<feature type="region of interest" description="Disordered" evidence="6">
    <location>
        <begin position="873"/>
        <end position="916"/>
    </location>
</feature>
<evidence type="ECO:0000256" key="3">
    <source>
        <dbReference type="ARBA" id="ARBA00023125"/>
    </source>
</evidence>
<dbReference type="GO" id="GO:0005634">
    <property type="term" value="C:nucleus"/>
    <property type="evidence" value="ECO:0007669"/>
    <property type="project" value="TreeGrafter"/>
</dbReference>
<keyword evidence="5" id="KW-0539">Nucleus</keyword>
<dbReference type="OrthoDB" id="2943660at2759"/>
<evidence type="ECO:0000313" key="8">
    <source>
        <dbReference type="EMBL" id="CAH2355969.1"/>
    </source>
</evidence>
<feature type="region of interest" description="Disordered" evidence="6">
    <location>
        <begin position="1"/>
        <end position="41"/>
    </location>
</feature>
<dbReference type="GO" id="GO:0006351">
    <property type="term" value="P:DNA-templated transcription"/>
    <property type="evidence" value="ECO:0007669"/>
    <property type="project" value="InterPro"/>
</dbReference>
<dbReference type="Proteomes" id="UP000837801">
    <property type="component" value="Unassembled WGS sequence"/>
</dbReference>
<evidence type="ECO:0000313" key="9">
    <source>
        <dbReference type="Proteomes" id="UP000837801"/>
    </source>
</evidence>
<protein>
    <submittedName>
        <fullName evidence="8">Multidrug resistance regulator 1</fullName>
    </submittedName>
</protein>
<evidence type="ECO:0000256" key="2">
    <source>
        <dbReference type="ARBA" id="ARBA00023015"/>
    </source>
</evidence>
<dbReference type="Gene3D" id="4.10.240.10">
    <property type="entry name" value="Zn(2)-C6 fungal-type DNA-binding domain"/>
    <property type="match status" value="1"/>
</dbReference>
<dbReference type="InterPro" id="IPR001138">
    <property type="entry name" value="Zn2Cys6_DnaBD"/>
</dbReference>
<evidence type="ECO:0000256" key="6">
    <source>
        <dbReference type="SAM" id="MobiDB-lite"/>
    </source>
</evidence>
<feature type="compositionally biased region" description="Polar residues" evidence="6">
    <location>
        <begin position="873"/>
        <end position="909"/>
    </location>
</feature>
<dbReference type="CDD" id="cd00067">
    <property type="entry name" value="GAL4"/>
    <property type="match status" value="1"/>
</dbReference>
<keyword evidence="9" id="KW-1185">Reference proteome</keyword>
<evidence type="ECO:0000256" key="4">
    <source>
        <dbReference type="ARBA" id="ARBA00023163"/>
    </source>
</evidence>
<feature type="region of interest" description="Disordered" evidence="6">
    <location>
        <begin position="84"/>
        <end position="118"/>
    </location>
</feature>
<dbReference type="SUPFAM" id="SSF57701">
    <property type="entry name" value="Zn2/Cys6 DNA-binding domain"/>
    <property type="match status" value="1"/>
</dbReference>
<evidence type="ECO:0000259" key="7">
    <source>
        <dbReference type="PROSITE" id="PS50048"/>
    </source>
</evidence>
<organism evidence="8 9">
    <name type="scientific">[Candida] railenensis</name>
    <dbReference type="NCBI Taxonomy" id="45579"/>
    <lineage>
        <taxon>Eukaryota</taxon>
        <taxon>Fungi</taxon>
        <taxon>Dikarya</taxon>
        <taxon>Ascomycota</taxon>
        <taxon>Saccharomycotina</taxon>
        <taxon>Pichiomycetes</taxon>
        <taxon>Debaryomycetaceae</taxon>
        <taxon>Kurtzmaniella</taxon>
    </lineage>
</organism>
<keyword evidence="1" id="KW-0479">Metal-binding</keyword>
<dbReference type="GO" id="GO:0000981">
    <property type="term" value="F:DNA-binding transcription factor activity, RNA polymerase II-specific"/>
    <property type="evidence" value="ECO:0007669"/>
    <property type="project" value="InterPro"/>
</dbReference>
<dbReference type="InterPro" id="IPR050675">
    <property type="entry name" value="OAF3"/>
</dbReference>
<dbReference type="PANTHER" id="PTHR31069:SF12">
    <property type="entry name" value="TRANSCRIPTION FACTOR DOMAIN-CONTAINING PROTEIN"/>
    <property type="match status" value="1"/>
</dbReference>
<dbReference type="PANTHER" id="PTHR31069">
    <property type="entry name" value="OLEATE-ACTIVATED TRANSCRIPTION FACTOR 1-RELATED"/>
    <property type="match status" value="1"/>
</dbReference>
<comment type="caution">
    <text evidence="8">The sequence shown here is derived from an EMBL/GenBank/DDBJ whole genome shotgun (WGS) entry which is preliminary data.</text>
</comment>
<sequence>MTRPHLASPVTPVSIGSHGETSPARKRAVDGQAQPRKRNKPSLVCSNCKRRKIKCDRRLPCSSCVKMKCGYECSYEPKWQPMSFEKGKESPHSHTSSSYIDSAENENENGSENLSISSNSKWSGVEVQATSEDPLAFENSSTIKPVVPSYISKDDTHEINPTGAPDETINFFEGYAPFHIKEPFRRVSYGPLSWASFMKKDPWLLVVWIYAQTEKTEFPCLLFAGPTEVTNENIKALNADRKSENPDIAFRKRALEIDGYEELAPLSSLEKHNSISEHASVPSTIKKEFKFDNESRLGQSTVTLGQSLFRGKINPELEVVSQFKAIIPKKKVAWSLMNHFFNHLYSTMPFLDEEDFKQKISLIIGPESMADTPVESVRVVNKLDLANLCILMIVLRLSYLSLFNNKNAINEKILKTNLASGEKSQPETEYLNYLMKHPINLSAIEVVKNTLHRFDIARKTNMTVFQCLLFVRLYHIYAPEEGDGHDGGDSRVSTAILIQMAMSLGLNRDPDNFPDIFRDERQNNLGRKMWWFLVREDLTSYLSIGNSPTISMKQYDTKAPFYKEGNANVNKIDLELATIQIYKWFITRIKDINRVVSMTSDVRGNTRVQELTEAITLLEKQANNEDTFDGPYIGIQTEVMMKTYASVRMKLFLFLKSSLISLVYHLYLYYEDKLNYELSFFYLKKLLNINLYYILPATFDVLCGKHSKNALTLNPILQLAMHKANQVNIAAGVRVGYLVYNLEASSDHESKLTSDVNYKLYFQELNNLYKGFVQCGGLYASTFAKLASKYYYAWRISKAHDVLFKILTTKRFYQGLPNNVRKMRSFQFNTPQLQELSKVMNHSKKWLDQIVDFEELQDTPVAYSIPTSLSSITASPPMSNSNVNQTSGYGQSNKENSSGILQNNGNMPANENPAFPTEDIDQMWLSMIAMRNQGDFQNGIFGGSQAYPQVGQGGAGQPFVPNQLSTQHTQSPIYEQDNSQVLNLVTKPEASQQGTFSYNEMYPSNRNTNIFDNEVTLDVLDNMLL</sequence>
<dbReference type="GO" id="GO:0000978">
    <property type="term" value="F:RNA polymerase II cis-regulatory region sequence-specific DNA binding"/>
    <property type="evidence" value="ECO:0007669"/>
    <property type="project" value="TreeGrafter"/>
</dbReference>
<dbReference type="InterPro" id="IPR036864">
    <property type="entry name" value="Zn2-C6_fun-type_DNA-bd_sf"/>
</dbReference>